<sequence>MKLATTIFLFGMLIMICGSDKKRVHNPGDCFNNTPPKSSKCFQRNLERWYYNQSYRLCFRFSYNGCNAGRNMFTSCQSCVKTCTNYQNPQEICNEYIKEITPSR</sequence>
<evidence type="ECO:0000313" key="3">
    <source>
        <dbReference type="EMBL" id="KAK8781320.1"/>
    </source>
</evidence>
<organism evidence="3 4">
    <name type="scientific">Amblyomma americanum</name>
    <name type="common">Lone star tick</name>
    <dbReference type="NCBI Taxonomy" id="6943"/>
    <lineage>
        <taxon>Eukaryota</taxon>
        <taxon>Metazoa</taxon>
        <taxon>Ecdysozoa</taxon>
        <taxon>Arthropoda</taxon>
        <taxon>Chelicerata</taxon>
        <taxon>Arachnida</taxon>
        <taxon>Acari</taxon>
        <taxon>Parasitiformes</taxon>
        <taxon>Ixodida</taxon>
        <taxon>Ixodoidea</taxon>
        <taxon>Ixodidae</taxon>
        <taxon>Amblyomminae</taxon>
        <taxon>Amblyomma</taxon>
    </lineage>
</organism>
<dbReference type="InterPro" id="IPR002223">
    <property type="entry name" value="Kunitz_BPTI"/>
</dbReference>
<feature type="chain" id="PRO_5042899488" description="BPTI/Kunitz inhibitor domain-containing protein" evidence="1">
    <location>
        <begin position="20"/>
        <end position="104"/>
    </location>
</feature>
<dbReference type="GO" id="GO:0004867">
    <property type="term" value="F:serine-type endopeptidase inhibitor activity"/>
    <property type="evidence" value="ECO:0007669"/>
    <property type="project" value="InterPro"/>
</dbReference>
<dbReference type="SUPFAM" id="SSF57362">
    <property type="entry name" value="BPTI-like"/>
    <property type="match status" value="1"/>
</dbReference>
<comment type="caution">
    <text evidence="3">The sequence shown here is derived from an EMBL/GenBank/DDBJ whole genome shotgun (WGS) entry which is preliminary data.</text>
</comment>
<feature type="domain" description="BPTI/Kunitz inhibitor" evidence="2">
    <location>
        <begin position="30"/>
        <end position="83"/>
    </location>
</feature>
<dbReference type="Proteomes" id="UP001321473">
    <property type="component" value="Unassembled WGS sequence"/>
</dbReference>
<protein>
    <recommendedName>
        <fullName evidence="2">BPTI/Kunitz inhibitor domain-containing protein</fullName>
    </recommendedName>
</protein>
<dbReference type="PROSITE" id="PS00280">
    <property type="entry name" value="BPTI_KUNITZ_1"/>
    <property type="match status" value="1"/>
</dbReference>
<reference evidence="3 4" key="1">
    <citation type="journal article" date="2023" name="Arcadia Sci">
        <title>De novo assembly of a long-read Amblyomma americanum tick genome.</title>
        <authorList>
            <person name="Chou S."/>
            <person name="Poskanzer K.E."/>
            <person name="Rollins M."/>
            <person name="Thuy-Boun P.S."/>
        </authorList>
    </citation>
    <scope>NUCLEOTIDE SEQUENCE [LARGE SCALE GENOMIC DNA]</scope>
    <source>
        <strain evidence="3">F_SG_1</strain>
        <tissue evidence="3">Salivary glands</tissue>
    </source>
</reference>
<evidence type="ECO:0000259" key="2">
    <source>
        <dbReference type="PROSITE" id="PS50279"/>
    </source>
</evidence>
<dbReference type="InterPro" id="IPR020901">
    <property type="entry name" value="Prtase_inh_Kunz-CS"/>
</dbReference>
<gene>
    <name evidence="3" type="ORF">V5799_017339</name>
</gene>
<proteinExistence type="predicted"/>
<name>A0AAQ4F2E9_AMBAM</name>
<feature type="signal peptide" evidence="1">
    <location>
        <begin position="1"/>
        <end position="19"/>
    </location>
</feature>
<dbReference type="Gene3D" id="4.10.410.10">
    <property type="entry name" value="Pancreatic trypsin inhibitor Kunitz domain"/>
    <property type="match status" value="1"/>
</dbReference>
<dbReference type="SMART" id="SM00131">
    <property type="entry name" value="KU"/>
    <property type="match status" value="1"/>
</dbReference>
<keyword evidence="1" id="KW-0732">Signal</keyword>
<dbReference type="Pfam" id="PF00014">
    <property type="entry name" value="Kunitz_BPTI"/>
    <property type="match status" value="1"/>
</dbReference>
<dbReference type="PROSITE" id="PS50279">
    <property type="entry name" value="BPTI_KUNITZ_2"/>
    <property type="match status" value="1"/>
</dbReference>
<evidence type="ECO:0000313" key="4">
    <source>
        <dbReference type="Proteomes" id="UP001321473"/>
    </source>
</evidence>
<keyword evidence="4" id="KW-1185">Reference proteome</keyword>
<dbReference type="EMBL" id="JARKHS020007786">
    <property type="protein sequence ID" value="KAK8781320.1"/>
    <property type="molecule type" value="Genomic_DNA"/>
</dbReference>
<dbReference type="InterPro" id="IPR036880">
    <property type="entry name" value="Kunitz_BPTI_sf"/>
</dbReference>
<accession>A0AAQ4F2E9</accession>
<evidence type="ECO:0000256" key="1">
    <source>
        <dbReference type="SAM" id="SignalP"/>
    </source>
</evidence>
<dbReference type="AlphaFoldDB" id="A0AAQ4F2E9"/>